<proteinExistence type="predicted"/>
<dbReference type="Gene3D" id="2.40.128.300">
    <property type="match status" value="1"/>
</dbReference>
<gene>
    <name evidence="1" type="ORF">F3059_02545</name>
</gene>
<evidence type="ECO:0000313" key="1">
    <source>
        <dbReference type="EMBL" id="KAB1065550.1"/>
    </source>
</evidence>
<comment type="caution">
    <text evidence="1">The sequence shown here is derived from an EMBL/GenBank/DDBJ whole genome shotgun (WGS) entry which is preliminary data.</text>
</comment>
<dbReference type="RefSeq" id="WP_151166374.1">
    <property type="nucleotide sequence ID" value="NZ_WACR01000002.1"/>
</dbReference>
<evidence type="ECO:0000313" key="2">
    <source>
        <dbReference type="Proteomes" id="UP000435357"/>
    </source>
</evidence>
<sequence>MKLFSSFLSIFFLVAIHFSFNIGSEKDVSGTYGGCCVESKVVLVLNEDQTFEYRDHSDVNNKITTSGSWALDGNVIQLSNYDAPQKIHHKWRVEKNGKAIKSRKGLAFYRLVKECK</sequence>
<dbReference type="OrthoDB" id="1467918at2"/>
<dbReference type="Proteomes" id="UP000435357">
    <property type="component" value="Unassembled WGS sequence"/>
</dbReference>
<dbReference type="EMBL" id="WACR01000002">
    <property type="protein sequence ID" value="KAB1065550.1"/>
    <property type="molecule type" value="Genomic_DNA"/>
</dbReference>
<organism evidence="1 2">
    <name type="scientific">Salibacter halophilus</name>
    <dbReference type="NCBI Taxonomy" id="1803916"/>
    <lineage>
        <taxon>Bacteria</taxon>
        <taxon>Pseudomonadati</taxon>
        <taxon>Bacteroidota</taxon>
        <taxon>Flavobacteriia</taxon>
        <taxon>Flavobacteriales</taxon>
        <taxon>Salibacteraceae</taxon>
        <taxon>Salibacter</taxon>
    </lineage>
</organism>
<accession>A0A6N6MA10</accession>
<dbReference type="AlphaFoldDB" id="A0A6N6MA10"/>
<reference evidence="1 2" key="1">
    <citation type="submission" date="2019-09" db="EMBL/GenBank/DDBJ databases">
        <title>Genomes of Cryomorphaceae.</title>
        <authorList>
            <person name="Bowman J.P."/>
        </authorList>
    </citation>
    <scope>NUCLEOTIDE SEQUENCE [LARGE SCALE GENOMIC DNA]</scope>
    <source>
        <strain evidence="1 2">KCTC 52047</strain>
    </source>
</reference>
<name>A0A6N6MA10_9FLAO</name>
<dbReference type="InterPro" id="IPR043176">
    <property type="entry name" value="NlpE_N_sf"/>
</dbReference>
<protein>
    <submittedName>
        <fullName evidence="1">Copper resistance protein NlpE</fullName>
    </submittedName>
</protein>
<keyword evidence="2" id="KW-1185">Reference proteome</keyword>